<dbReference type="PANTHER" id="PTHR12934:SF11">
    <property type="entry name" value="LARGE RIBOSOMAL SUBUNIT PROTEIN UL15M"/>
    <property type="match status" value="1"/>
</dbReference>
<evidence type="ECO:0000259" key="6">
    <source>
        <dbReference type="Pfam" id="PF00828"/>
    </source>
</evidence>
<feature type="region of interest" description="Disordered" evidence="4">
    <location>
        <begin position="65"/>
        <end position="116"/>
    </location>
</feature>
<evidence type="ECO:0000256" key="2">
    <source>
        <dbReference type="ARBA" id="ARBA00022980"/>
    </source>
</evidence>
<feature type="signal peptide" evidence="5">
    <location>
        <begin position="1"/>
        <end position="17"/>
    </location>
</feature>
<comment type="similarity">
    <text evidence="1">Belongs to the universal ribosomal protein uL15 family.</text>
</comment>
<dbReference type="GO" id="GO:0006412">
    <property type="term" value="P:translation"/>
    <property type="evidence" value="ECO:0007669"/>
    <property type="project" value="InterPro"/>
</dbReference>
<organism evidence="7">
    <name type="scientific">Fibrocapsa japonica</name>
    <dbReference type="NCBI Taxonomy" id="94617"/>
    <lineage>
        <taxon>Eukaryota</taxon>
        <taxon>Sar</taxon>
        <taxon>Stramenopiles</taxon>
        <taxon>Ochrophyta</taxon>
        <taxon>Raphidophyceae</taxon>
        <taxon>Chattonellales</taxon>
        <taxon>Chattonellaceae</taxon>
        <taxon>Fibrocapsa</taxon>
    </lineage>
</organism>
<feature type="chain" id="PRO_5031045444" description="Large ribosomal subunit protein uL15/eL18 domain-containing protein" evidence="5">
    <location>
        <begin position="18"/>
        <end position="236"/>
    </location>
</feature>
<dbReference type="SUPFAM" id="SSF52080">
    <property type="entry name" value="Ribosomal proteins L15p and L18e"/>
    <property type="match status" value="1"/>
</dbReference>
<dbReference type="PANTHER" id="PTHR12934">
    <property type="entry name" value="50S RIBOSOMAL PROTEIN L15"/>
    <property type="match status" value="1"/>
</dbReference>
<proteinExistence type="inferred from homology"/>
<dbReference type="AlphaFoldDB" id="A0A7S2V549"/>
<dbReference type="InterPro" id="IPR021131">
    <property type="entry name" value="Ribosomal_uL15/eL18"/>
</dbReference>
<dbReference type="HAMAP" id="MF_01341">
    <property type="entry name" value="Ribosomal_uL15"/>
    <property type="match status" value="1"/>
</dbReference>
<evidence type="ECO:0000256" key="3">
    <source>
        <dbReference type="ARBA" id="ARBA00023274"/>
    </source>
</evidence>
<dbReference type="InterPro" id="IPR036227">
    <property type="entry name" value="Ribosomal_uL15/eL18_sf"/>
</dbReference>
<evidence type="ECO:0000313" key="7">
    <source>
        <dbReference type="EMBL" id="CAD9873138.1"/>
    </source>
</evidence>
<dbReference type="EMBL" id="HBHR01021727">
    <property type="protein sequence ID" value="CAD9873138.1"/>
    <property type="molecule type" value="Transcribed_RNA"/>
</dbReference>
<accession>A0A7S2V549</accession>
<feature type="domain" description="Large ribosomal subunit protein uL15/eL18" evidence="6">
    <location>
        <begin position="148"/>
        <end position="221"/>
    </location>
</feature>
<name>A0A7S2V549_9STRA</name>
<feature type="compositionally biased region" description="Gly residues" evidence="4">
    <location>
        <begin position="83"/>
        <end position="95"/>
    </location>
</feature>
<keyword evidence="3" id="KW-0687">Ribonucleoprotein</keyword>
<reference evidence="7" key="1">
    <citation type="submission" date="2021-01" db="EMBL/GenBank/DDBJ databases">
        <authorList>
            <person name="Corre E."/>
            <person name="Pelletier E."/>
            <person name="Niang G."/>
            <person name="Scheremetjew M."/>
            <person name="Finn R."/>
            <person name="Kale V."/>
            <person name="Holt S."/>
            <person name="Cochrane G."/>
            <person name="Meng A."/>
            <person name="Brown T."/>
            <person name="Cohen L."/>
        </authorList>
    </citation>
    <scope>NUCLEOTIDE SEQUENCE</scope>
    <source>
        <strain evidence="7">CCMP1661</strain>
    </source>
</reference>
<dbReference type="GO" id="GO:0003735">
    <property type="term" value="F:structural constituent of ribosome"/>
    <property type="evidence" value="ECO:0007669"/>
    <property type="project" value="InterPro"/>
</dbReference>
<dbReference type="NCBIfam" id="TIGR01071">
    <property type="entry name" value="rplO_bact"/>
    <property type="match status" value="1"/>
</dbReference>
<evidence type="ECO:0000256" key="4">
    <source>
        <dbReference type="SAM" id="MobiDB-lite"/>
    </source>
</evidence>
<dbReference type="InterPro" id="IPR030878">
    <property type="entry name" value="Ribosomal_uL15"/>
</dbReference>
<dbReference type="Pfam" id="PF00828">
    <property type="entry name" value="Ribosomal_L27A"/>
    <property type="match status" value="1"/>
</dbReference>
<evidence type="ECO:0000256" key="1">
    <source>
        <dbReference type="ARBA" id="ARBA00007320"/>
    </source>
</evidence>
<keyword evidence="5" id="KW-0732">Signal</keyword>
<dbReference type="GO" id="GO:0015934">
    <property type="term" value="C:large ribosomal subunit"/>
    <property type="evidence" value="ECO:0007669"/>
    <property type="project" value="InterPro"/>
</dbReference>
<dbReference type="Gene3D" id="3.100.10.10">
    <property type="match status" value="1"/>
</dbReference>
<sequence>MICHSVLLLAILGAAVAFSPSSFGGQQLARVQGTSTNTVSMKIYDWKNRQKNWKHIDEVEFTHTNLRPAPGSTKRHKRKGRGIAAGQGASCGFGMRGQKSRSGKSVRPGFEGGQTPLYRRIPKIRGRPMGPGHQKIEYALMQFNFLDGVEEGSTVNFESLRAAGKMPKQGKRTKHKRNSGNHQLIKVVGGRDLNTKGLTVQAHAFTASAKKAIEEAGGKCVVLSKTTNKPLEPVAA</sequence>
<keyword evidence="2" id="KW-0689">Ribosomal protein</keyword>
<gene>
    <name evidence="7" type="ORF">FJAP1339_LOCUS11081</name>
</gene>
<dbReference type="InterPro" id="IPR005749">
    <property type="entry name" value="Ribosomal_uL15_bac-type"/>
</dbReference>
<protein>
    <recommendedName>
        <fullName evidence="6">Large ribosomal subunit protein uL15/eL18 domain-containing protein</fullName>
    </recommendedName>
</protein>
<evidence type="ECO:0000256" key="5">
    <source>
        <dbReference type="SAM" id="SignalP"/>
    </source>
</evidence>